<keyword evidence="2" id="KW-0503">Monooxygenase</keyword>
<feature type="domain" description="ABM" evidence="1">
    <location>
        <begin position="1"/>
        <end position="68"/>
    </location>
</feature>
<dbReference type="InterPro" id="IPR007138">
    <property type="entry name" value="ABM_dom"/>
</dbReference>
<accession>A0A841D6Y7</accession>
<keyword evidence="2" id="KW-0560">Oxidoreductase</keyword>
<comment type="caution">
    <text evidence="2">The sequence shown here is derived from an EMBL/GenBank/DDBJ whole genome shotgun (WGS) entry which is preliminary data.</text>
</comment>
<dbReference type="SUPFAM" id="SSF54909">
    <property type="entry name" value="Dimeric alpha+beta barrel"/>
    <property type="match status" value="1"/>
</dbReference>
<keyword evidence="3" id="KW-1185">Reference proteome</keyword>
<sequence>MIIVSGKLYVDPEVREGYLNGCLGVIRQARSSPGCLDFVLAADPIEPGRINVYERWESDAHLQRFRGAGQEPDQLAEIRVAQVEKYRISSVESP</sequence>
<evidence type="ECO:0000313" key="2">
    <source>
        <dbReference type="EMBL" id="MBB5964247.1"/>
    </source>
</evidence>
<reference evidence="2 3" key="1">
    <citation type="submission" date="2020-08" db="EMBL/GenBank/DDBJ databases">
        <title>Genomic Encyclopedia of Type Strains, Phase III (KMG-III): the genomes of soil and plant-associated and newly described type strains.</title>
        <authorList>
            <person name="Whitman W."/>
        </authorList>
    </citation>
    <scope>NUCLEOTIDE SEQUENCE [LARGE SCALE GENOMIC DNA]</scope>
    <source>
        <strain evidence="2 3">CECT 3303</strain>
    </source>
</reference>
<dbReference type="EMBL" id="JACHJJ010000011">
    <property type="protein sequence ID" value="MBB5964247.1"/>
    <property type="molecule type" value="Genomic_DNA"/>
</dbReference>
<gene>
    <name evidence="2" type="ORF">FHS22_003531</name>
</gene>
<dbReference type="AlphaFoldDB" id="A0A841D6Y7"/>
<dbReference type="GO" id="GO:0004497">
    <property type="term" value="F:monooxygenase activity"/>
    <property type="evidence" value="ECO:0007669"/>
    <property type="project" value="UniProtKB-KW"/>
</dbReference>
<evidence type="ECO:0000313" key="3">
    <source>
        <dbReference type="Proteomes" id="UP000562352"/>
    </source>
</evidence>
<evidence type="ECO:0000259" key="1">
    <source>
        <dbReference type="Pfam" id="PF03992"/>
    </source>
</evidence>
<dbReference type="Gene3D" id="3.30.70.100">
    <property type="match status" value="1"/>
</dbReference>
<organism evidence="2 3">
    <name type="scientific">Planomonospora venezuelensis</name>
    <dbReference type="NCBI Taxonomy" id="1999"/>
    <lineage>
        <taxon>Bacteria</taxon>
        <taxon>Bacillati</taxon>
        <taxon>Actinomycetota</taxon>
        <taxon>Actinomycetes</taxon>
        <taxon>Streptosporangiales</taxon>
        <taxon>Streptosporangiaceae</taxon>
        <taxon>Planomonospora</taxon>
    </lineage>
</organism>
<protein>
    <submittedName>
        <fullName evidence="2">Quinol monooxygenase YgiN</fullName>
    </submittedName>
</protein>
<proteinExistence type="predicted"/>
<name>A0A841D6Y7_PLAVE</name>
<dbReference type="Proteomes" id="UP000562352">
    <property type="component" value="Unassembled WGS sequence"/>
</dbReference>
<dbReference type="Pfam" id="PF03992">
    <property type="entry name" value="ABM"/>
    <property type="match status" value="1"/>
</dbReference>
<dbReference type="InterPro" id="IPR011008">
    <property type="entry name" value="Dimeric_a/b-barrel"/>
</dbReference>